<evidence type="ECO:0000259" key="2">
    <source>
        <dbReference type="Pfam" id="PF13439"/>
    </source>
</evidence>
<dbReference type="InterPro" id="IPR028098">
    <property type="entry name" value="Glyco_trans_4-like_N"/>
</dbReference>
<sequence length="334" mass="37970">MKICLYLEFYHFWGGRFFKDIGTGLLSSYKNQKKALESLGIAYVEQWDDTCDILQINTPWLKSLWLIKKARRRGKKIIIWSHVTAEDAREVFWFNKYFFPLIKKYLTYVYGLADLVFCPSEYTKSLLVAYGLPAAKLIVQSNGVDCGFFYEDSQRREAARKEFSCDGLVVGTVGLVIPRKGVDNFIALAKEHPERQFIWFGKIYSQLMAKGLPKVLPVNVKFTGFVGDINAAFNALDIFIFLSTEENQGMVILEAAAVGLPILVKGLPCYQGWLVHNANCLIAKNDDEVKNYLDLLLVDADLRRRLGEGAKVLAAAEDIKSLNHKLLEIYQKLV</sequence>
<organism evidence="3 4">
    <name type="scientific">Candidatus Portnoybacteria bacterium CG02_land_8_20_14_3_00_45_8</name>
    <dbReference type="NCBI Taxonomy" id="1974807"/>
    <lineage>
        <taxon>Bacteria</taxon>
        <taxon>Candidatus Portnoyibacteriota</taxon>
    </lineage>
</organism>
<dbReference type="SUPFAM" id="SSF53756">
    <property type="entry name" value="UDP-Glycosyltransferase/glycogen phosphorylase"/>
    <property type="match status" value="1"/>
</dbReference>
<accession>A0A2M7D6G5</accession>
<feature type="domain" description="Glycosyl transferase family 1" evidence="1">
    <location>
        <begin position="164"/>
        <end position="311"/>
    </location>
</feature>
<protein>
    <recommendedName>
        <fullName evidence="5">Glycosyl transferase family 1</fullName>
    </recommendedName>
</protein>
<evidence type="ECO:0000259" key="1">
    <source>
        <dbReference type="Pfam" id="PF00534"/>
    </source>
</evidence>
<name>A0A2M7D6G5_9BACT</name>
<dbReference type="CDD" id="cd03801">
    <property type="entry name" value="GT4_PimA-like"/>
    <property type="match status" value="1"/>
</dbReference>
<feature type="domain" description="Glycosyltransferase subfamily 4-like N-terminal" evidence="2">
    <location>
        <begin position="50"/>
        <end position="146"/>
    </location>
</feature>
<dbReference type="InterPro" id="IPR050194">
    <property type="entry name" value="Glycosyltransferase_grp1"/>
</dbReference>
<dbReference type="Pfam" id="PF13439">
    <property type="entry name" value="Glyco_transf_4"/>
    <property type="match status" value="1"/>
</dbReference>
<comment type="caution">
    <text evidence="3">The sequence shown here is derived from an EMBL/GenBank/DDBJ whole genome shotgun (WGS) entry which is preliminary data.</text>
</comment>
<gene>
    <name evidence="3" type="ORF">COS30_01130</name>
</gene>
<dbReference type="AlphaFoldDB" id="A0A2M7D6G5"/>
<evidence type="ECO:0008006" key="5">
    <source>
        <dbReference type="Google" id="ProtNLM"/>
    </source>
</evidence>
<reference evidence="4" key="1">
    <citation type="submission" date="2017-09" db="EMBL/GenBank/DDBJ databases">
        <title>Depth-based differentiation of microbial function through sediment-hosted aquifers and enrichment of novel symbionts in the deep terrestrial subsurface.</title>
        <authorList>
            <person name="Probst A.J."/>
            <person name="Ladd B."/>
            <person name="Jarett J.K."/>
            <person name="Geller-Mcgrath D.E."/>
            <person name="Sieber C.M.K."/>
            <person name="Emerson J.B."/>
            <person name="Anantharaman K."/>
            <person name="Thomas B.C."/>
            <person name="Malmstrom R."/>
            <person name="Stieglmeier M."/>
            <person name="Klingl A."/>
            <person name="Woyke T."/>
            <person name="Ryan C.M."/>
            <person name="Banfield J.F."/>
        </authorList>
    </citation>
    <scope>NUCLEOTIDE SEQUENCE [LARGE SCALE GENOMIC DNA]</scope>
</reference>
<dbReference type="Proteomes" id="UP000229247">
    <property type="component" value="Unassembled WGS sequence"/>
</dbReference>
<feature type="non-terminal residue" evidence="3">
    <location>
        <position position="334"/>
    </location>
</feature>
<evidence type="ECO:0000313" key="4">
    <source>
        <dbReference type="Proteomes" id="UP000229247"/>
    </source>
</evidence>
<dbReference type="Gene3D" id="3.40.50.2000">
    <property type="entry name" value="Glycogen Phosphorylase B"/>
    <property type="match status" value="2"/>
</dbReference>
<dbReference type="InterPro" id="IPR001296">
    <property type="entry name" value="Glyco_trans_1"/>
</dbReference>
<dbReference type="GO" id="GO:0016757">
    <property type="term" value="F:glycosyltransferase activity"/>
    <property type="evidence" value="ECO:0007669"/>
    <property type="project" value="InterPro"/>
</dbReference>
<dbReference type="PANTHER" id="PTHR45947">
    <property type="entry name" value="SULFOQUINOVOSYL TRANSFERASE SQD2"/>
    <property type="match status" value="1"/>
</dbReference>
<dbReference type="EMBL" id="PEUE01000029">
    <property type="protein sequence ID" value="PIV38618.1"/>
    <property type="molecule type" value="Genomic_DNA"/>
</dbReference>
<proteinExistence type="predicted"/>
<dbReference type="Pfam" id="PF00534">
    <property type="entry name" value="Glycos_transf_1"/>
    <property type="match status" value="1"/>
</dbReference>
<evidence type="ECO:0000313" key="3">
    <source>
        <dbReference type="EMBL" id="PIV38618.1"/>
    </source>
</evidence>
<dbReference type="PANTHER" id="PTHR45947:SF3">
    <property type="entry name" value="SULFOQUINOVOSYL TRANSFERASE SQD2"/>
    <property type="match status" value="1"/>
</dbReference>